<dbReference type="AlphaFoldDB" id="B4D3U4"/>
<dbReference type="PANTHER" id="PTHR42878:SF15">
    <property type="entry name" value="BACTERIOPHYTOCHROME"/>
    <property type="match status" value="1"/>
</dbReference>
<evidence type="ECO:0000256" key="5">
    <source>
        <dbReference type="ARBA" id="ARBA00022777"/>
    </source>
</evidence>
<dbReference type="SUPFAM" id="SSF55874">
    <property type="entry name" value="ATPase domain of HSP90 chaperone/DNA topoisomerase II/histidine kinase"/>
    <property type="match status" value="1"/>
</dbReference>
<dbReference type="InterPro" id="IPR036890">
    <property type="entry name" value="HATPase_C_sf"/>
</dbReference>
<protein>
    <recommendedName>
        <fullName evidence="2">histidine kinase</fullName>
        <ecNumber evidence="2">2.7.13.3</ecNumber>
    </recommendedName>
</protein>
<dbReference type="eggNOG" id="COG4251">
    <property type="taxonomic scope" value="Bacteria"/>
</dbReference>
<evidence type="ECO:0000256" key="2">
    <source>
        <dbReference type="ARBA" id="ARBA00012438"/>
    </source>
</evidence>
<evidence type="ECO:0000256" key="1">
    <source>
        <dbReference type="ARBA" id="ARBA00000085"/>
    </source>
</evidence>
<dbReference type="FunFam" id="3.30.565.10:FF:000006">
    <property type="entry name" value="Sensor histidine kinase WalK"/>
    <property type="match status" value="1"/>
</dbReference>
<dbReference type="InterPro" id="IPR005467">
    <property type="entry name" value="His_kinase_dom"/>
</dbReference>
<evidence type="ECO:0000313" key="7">
    <source>
        <dbReference type="EMBL" id="EDY18924.1"/>
    </source>
</evidence>
<evidence type="ECO:0000256" key="3">
    <source>
        <dbReference type="ARBA" id="ARBA00022553"/>
    </source>
</evidence>
<dbReference type="Gene3D" id="3.30.565.10">
    <property type="entry name" value="Histidine kinase-like ATPase, C-terminal domain"/>
    <property type="match status" value="1"/>
</dbReference>
<keyword evidence="3" id="KW-0597">Phosphoprotein</keyword>
<dbReference type="SMART" id="SM00387">
    <property type="entry name" value="HATPase_c"/>
    <property type="match status" value="1"/>
</dbReference>
<comment type="catalytic activity">
    <reaction evidence="1">
        <text>ATP + protein L-histidine = ADP + protein N-phospho-L-histidine.</text>
        <dbReference type="EC" id="2.7.13.3"/>
    </reaction>
</comment>
<dbReference type="RefSeq" id="WP_006980907.1">
    <property type="nucleotide sequence ID" value="NZ_ABVL01000010.1"/>
</dbReference>
<dbReference type="Pfam" id="PF02518">
    <property type="entry name" value="HATPase_c"/>
    <property type="match status" value="1"/>
</dbReference>
<sequence>MKLLIEGKMLADADPGLMRIALQNLLSNAWKYTSKRVEARIEFGRATDANGEWVYHVRDNGAGFDMQYADRLFGVFQRLHADSEFPGTGVGLATVQRIFHRHGGRIWAESAVERGATFYFTLGQTA</sequence>
<dbReference type="GO" id="GO:0000156">
    <property type="term" value="F:phosphorelay response regulator activity"/>
    <property type="evidence" value="ECO:0007669"/>
    <property type="project" value="TreeGrafter"/>
</dbReference>
<proteinExistence type="predicted"/>
<dbReference type="PRINTS" id="PR00344">
    <property type="entry name" value="BCTRLSENSOR"/>
</dbReference>
<gene>
    <name evidence="7" type="ORF">CfE428DRAFT_3582</name>
</gene>
<feature type="domain" description="Histidine kinase" evidence="6">
    <location>
        <begin position="1"/>
        <end position="126"/>
    </location>
</feature>
<dbReference type="GO" id="GO:0004673">
    <property type="term" value="F:protein histidine kinase activity"/>
    <property type="evidence" value="ECO:0007669"/>
    <property type="project" value="UniProtKB-EC"/>
</dbReference>
<dbReference type="EC" id="2.7.13.3" evidence="2"/>
<dbReference type="GO" id="GO:0007234">
    <property type="term" value="P:osmosensory signaling via phosphorelay pathway"/>
    <property type="evidence" value="ECO:0007669"/>
    <property type="project" value="TreeGrafter"/>
</dbReference>
<keyword evidence="8" id="KW-1185">Reference proteome</keyword>
<dbReference type="EMBL" id="ABVL01000010">
    <property type="protein sequence ID" value="EDY18924.1"/>
    <property type="molecule type" value="Genomic_DNA"/>
</dbReference>
<evidence type="ECO:0000259" key="6">
    <source>
        <dbReference type="PROSITE" id="PS50109"/>
    </source>
</evidence>
<accession>B4D3U4</accession>
<dbReference type="STRING" id="497964.CfE428DRAFT_3582"/>
<dbReference type="GO" id="GO:0030295">
    <property type="term" value="F:protein kinase activator activity"/>
    <property type="evidence" value="ECO:0007669"/>
    <property type="project" value="TreeGrafter"/>
</dbReference>
<dbReference type="InterPro" id="IPR004358">
    <property type="entry name" value="Sig_transdc_His_kin-like_C"/>
</dbReference>
<evidence type="ECO:0000313" key="8">
    <source>
        <dbReference type="Proteomes" id="UP000005824"/>
    </source>
</evidence>
<organism evidence="7 8">
    <name type="scientific">Chthoniobacter flavus Ellin428</name>
    <dbReference type="NCBI Taxonomy" id="497964"/>
    <lineage>
        <taxon>Bacteria</taxon>
        <taxon>Pseudomonadati</taxon>
        <taxon>Verrucomicrobiota</taxon>
        <taxon>Spartobacteria</taxon>
        <taxon>Chthoniobacterales</taxon>
        <taxon>Chthoniobacteraceae</taxon>
        <taxon>Chthoniobacter</taxon>
    </lineage>
</organism>
<dbReference type="PANTHER" id="PTHR42878">
    <property type="entry name" value="TWO-COMPONENT HISTIDINE KINASE"/>
    <property type="match status" value="1"/>
</dbReference>
<comment type="caution">
    <text evidence="7">The sequence shown here is derived from an EMBL/GenBank/DDBJ whole genome shotgun (WGS) entry which is preliminary data.</text>
</comment>
<name>B4D3U4_9BACT</name>
<dbReference type="InterPro" id="IPR003594">
    <property type="entry name" value="HATPase_dom"/>
</dbReference>
<dbReference type="InParanoid" id="B4D3U4"/>
<evidence type="ECO:0000256" key="4">
    <source>
        <dbReference type="ARBA" id="ARBA00022679"/>
    </source>
</evidence>
<dbReference type="InterPro" id="IPR050351">
    <property type="entry name" value="BphY/WalK/GraS-like"/>
</dbReference>
<dbReference type="Proteomes" id="UP000005824">
    <property type="component" value="Unassembled WGS sequence"/>
</dbReference>
<keyword evidence="4" id="KW-0808">Transferase</keyword>
<dbReference type="PROSITE" id="PS50109">
    <property type="entry name" value="HIS_KIN"/>
    <property type="match status" value="1"/>
</dbReference>
<keyword evidence="5 7" id="KW-0418">Kinase</keyword>
<reference evidence="7 8" key="1">
    <citation type="journal article" date="2011" name="J. Bacteriol.">
        <title>Genome sequence of Chthoniobacter flavus Ellin428, an aerobic heterotrophic soil bacterium.</title>
        <authorList>
            <person name="Kant R."/>
            <person name="van Passel M.W."/>
            <person name="Palva A."/>
            <person name="Lucas S."/>
            <person name="Lapidus A."/>
            <person name="Glavina Del Rio T."/>
            <person name="Dalin E."/>
            <person name="Tice H."/>
            <person name="Bruce D."/>
            <person name="Goodwin L."/>
            <person name="Pitluck S."/>
            <person name="Larimer F.W."/>
            <person name="Land M.L."/>
            <person name="Hauser L."/>
            <person name="Sangwan P."/>
            <person name="de Vos W.M."/>
            <person name="Janssen P.H."/>
            <person name="Smidt H."/>
        </authorList>
    </citation>
    <scope>NUCLEOTIDE SEQUENCE [LARGE SCALE GENOMIC DNA]</scope>
    <source>
        <strain evidence="7 8">Ellin428</strain>
    </source>
</reference>